<accession>A0A6A5WV64</accession>
<evidence type="ECO:0000313" key="8">
    <source>
        <dbReference type="EMBL" id="KAF2001496.1"/>
    </source>
</evidence>
<keyword evidence="6" id="KW-0560">Oxidoreductase</keyword>
<evidence type="ECO:0000256" key="7">
    <source>
        <dbReference type="SAM" id="Phobius"/>
    </source>
</evidence>
<dbReference type="PROSITE" id="PS00086">
    <property type="entry name" value="CYTOCHROME_P450"/>
    <property type="match status" value="1"/>
</dbReference>
<dbReference type="GO" id="GO:0004497">
    <property type="term" value="F:monooxygenase activity"/>
    <property type="evidence" value="ECO:0007669"/>
    <property type="project" value="UniProtKB-KW"/>
</dbReference>
<keyword evidence="4 5" id="KW-0408">Iron</keyword>
<dbReference type="InterPro" id="IPR002403">
    <property type="entry name" value="Cyt_P450_E_grp-IV"/>
</dbReference>
<proteinExistence type="inferred from homology"/>
<dbReference type="PRINTS" id="PR00385">
    <property type="entry name" value="P450"/>
</dbReference>
<feature type="transmembrane region" description="Helical" evidence="7">
    <location>
        <begin position="7"/>
        <end position="27"/>
    </location>
</feature>
<dbReference type="InterPro" id="IPR001128">
    <property type="entry name" value="Cyt_P450"/>
</dbReference>
<dbReference type="InterPro" id="IPR050121">
    <property type="entry name" value="Cytochrome_P450_monoxygenase"/>
</dbReference>
<sequence>MTSTLPLFVLASFAVYLVYIYIIYPLFISPLSKVPAAHPLAAFTPFWIQYHRLGGVEGIEAICKAHTRHGPIIRLSPKELSVSSLEAVQKVYIERGGFAKPKWWAEAFMTFGVHNMVSMQGGIGNKDHADRKRAMGNVYSKSFLMKNEDIIVASKSALGLLGKYLEDASKNKGGVIDVYVFNMAANADFASSYMHGTTNKAEFMADANLFNAYYQSHMDFLKGSQNAVKAKKWLEDYSTQRCKTSDRILEEGKGSTDGILHKQLCSRGLRGDDLASEMLDHFMAASEGPRVACTYLEWELSKHPEYQKRLRTEVQTLNTSLLESEVPDMKLLDELPLLEALIMETLRLYVPTPGPQYRITPQGGTTLHGISIPGGTHISACFRILHENSAIFPNPDVWDPERWLTKDQKLLDEMRKWFWAFSKGSRTCIGKEYAMIVMKLIIAAIYSKYETDVVEEDGMEQKDYFLAGPVGEKLVLKFRAVS</sequence>
<dbReference type="GO" id="GO:0005506">
    <property type="term" value="F:iron ion binding"/>
    <property type="evidence" value="ECO:0007669"/>
    <property type="project" value="InterPro"/>
</dbReference>
<keyword evidence="5 6" id="KW-0349">Heme</keyword>
<keyword evidence="7" id="KW-0472">Membrane</keyword>
<dbReference type="PANTHER" id="PTHR24305:SF166">
    <property type="entry name" value="CYTOCHROME P450 12A4, MITOCHONDRIAL-RELATED"/>
    <property type="match status" value="1"/>
</dbReference>
<evidence type="ECO:0000256" key="3">
    <source>
        <dbReference type="ARBA" id="ARBA00022723"/>
    </source>
</evidence>
<dbReference type="Gene3D" id="1.10.630.10">
    <property type="entry name" value="Cytochrome P450"/>
    <property type="match status" value="1"/>
</dbReference>
<evidence type="ECO:0000256" key="1">
    <source>
        <dbReference type="ARBA" id="ARBA00001971"/>
    </source>
</evidence>
<evidence type="ECO:0000256" key="2">
    <source>
        <dbReference type="ARBA" id="ARBA00010617"/>
    </source>
</evidence>
<feature type="binding site" description="axial binding residue" evidence="5">
    <location>
        <position position="428"/>
    </location>
    <ligand>
        <name>heme</name>
        <dbReference type="ChEBI" id="CHEBI:30413"/>
    </ligand>
    <ligandPart>
        <name>Fe</name>
        <dbReference type="ChEBI" id="CHEBI:18248"/>
    </ligandPart>
</feature>
<dbReference type="Proteomes" id="UP000799779">
    <property type="component" value="Unassembled WGS sequence"/>
</dbReference>
<dbReference type="GO" id="GO:0016705">
    <property type="term" value="F:oxidoreductase activity, acting on paired donors, with incorporation or reduction of molecular oxygen"/>
    <property type="evidence" value="ECO:0007669"/>
    <property type="project" value="InterPro"/>
</dbReference>
<comment type="similarity">
    <text evidence="2 6">Belongs to the cytochrome P450 family.</text>
</comment>
<keyword evidence="7" id="KW-0812">Transmembrane</keyword>
<keyword evidence="7" id="KW-1133">Transmembrane helix</keyword>
<protein>
    <submittedName>
        <fullName evidence="8">Cytochrome P450</fullName>
    </submittedName>
</protein>
<dbReference type="PRINTS" id="PR00465">
    <property type="entry name" value="EP450IV"/>
</dbReference>
<dbReference type="Pfam" id="PF00067">
    <property type="entry name" value="p450"/>
    <property type="match status" value="1"/>
</dbReference>
<gene>
    <name evidence="8" type="ORF">P154DRAFT_596027</name>
</gene>
<dbReference type="SUPFAM" id="SSF48264">
    <property type="entry name" value="Cytochrome P450"/>
    <property type="match status" value="1"/>
</dbReference>
<dbReference type="GO" id="GO:0020037">
    <property type="term" value="F:heme binding"/>
    <property type="evidence" value="ECO:0007669"/>
    <property type="project" value="InterPro"/>
</dbReference>
<dbReference type="InterPro" id="IPR036396">
    <property type="entry name" value="Cyt_P450_sf"/>
</dbReference>
<name>A0A6A5WV64_9PLEO</name>
<dbReference type="AlphaFoldDB" id="A0A6A5WV64"/>
<evidence type="ECO:0000256" key="4">
    <source>
        <dbReference type="ARBA" id="ARBA00023004"/>
    </source>
</evidence>
<keyword evidence="3 5" id="KW-0479">Metal-binding</keyword>
<reference evidence="8" key="1">
    <citation type="journal article" date="2020" name="Stud. Mycol.">
        <title>101 Dothideomycetes genomes: a test case for predicting lifestyles and emergence of pathogens.</title>
        <authorList>
            <person name="Haridas S."/>
            <person name="Albert R."/>
            <person name="Binder M."/>
            <person name="Bloem J."/>
            <person name="Labutti K."/>
            <person name="Salamov A."/>
            <person name="Andreopoulos B."/>
            <person name="Baker S."/>
            <person name="Barry K."/>
            <person name="Bills G."/>
            <person name="Bluhm B."/>
            <person name="Cannon C."/>
            <person name="Castanera R."/>
            <person name="Culley D."/>
            <person name="Daum C."/>
            <person name="Ezra D."/>
            <person name="Gonzalez J."/>
            <person name="Henrissat B."/>
            <person name="Kuo A."/>
            <person name="Liang C."/>
            <person name="Lipzen A."/>
            <person name="Lutzoni F."/>
            <person name="Magnuson J."/>
            <person name="Mondo S."/>
            <person name="Nolan M."/>
            <person name="Ohm R."/>
            <person name="Pangilinan J."/>
            <person name="Park H.-J."/>
            <person name="Ramirez L."/>
            <person name="Alfaro M."/>
            <person name="Sun H."/>
            <person name="Tritt A."/>
            <person name="Yoshinaga Y."/>
            <person name="Zwiers L.-H."/>
            <person name="Turgeon B."/>
            <person name="Goodwin S."/>
            <person name="Spatafora J."/>
            <person name="Crous P."/>
            <person name="Grigoriev I."/>
        </authorList>
    </citation>
    <scope>NUCLEOTIDE SEQUENCE</scope>
    <source>
        <strain evidence="8">CBS 123094</strain>
    </source>
</reference>
<dbReference type="PANTHER" id="PTHR24305">
    <property type="entry name" value="CYTOCHROME P450"/>
    <property type="match status" value="1"/>
</dbReference>
<keyword evidence="9" id="KW-1185">Reference proteome</keyword>
<keyword evidence="6" id="KW-0503">Monooxygenase</keyword>
<evidence type="ECO:0000313" key="9">
    <source>
        <dbReference type="Proteomes" id="UP000799779"/>
    </source>
</evidence>
<dbReference type="InterPro" id="IPR017972">
    <property type="entry name" value="Cyt_P450_CS"/>
</dbReference>
<evidence type="ECO:0000256" key="5">
    <source>
        <dbReference type="PIRSR" id="PIRSR602403-1"/>
    </source>
</evidence>
<dbReference type="OrthoDB" id="1470350at2759"/>
<comment type="cofactor">
    <cofactor evidence="1 5">
        <name>heme</name>
        <dbReference type="ChEBI" id="CHEBI:30413"/>
    </cofactor>
</comment>
<dbReference type="EMBL" id="ML977582">
    <property type="protein sequence ID" value="KAF2001496.1"/>
    <property type="molecule type" value="Genomic_DNA"/>
</dbReference>
<organism evidence="8 9">
    <name type="scientific">Amniculicola lignicola CBS 123094</name>
    <dbReference type="NCBI Taxonomy" id="1392246"/>
    <lineage>
        <taxon>Eukaryota</taxon>
        <taxon>Fungi</taxon>
        <taxon>Dikarya</taxon>
        <taxon>Ascomycota</taxon>
        <taxon>Pezizomycotina</taxon>
        <taxon>Dothideomycetes</taxon>
        <taxon>Pleosporomycetidae</taxon>
        <taxon>Pleosporales</taxon>
        <taxon>Amniculicolaceae</taxon>
        <taxon>Amniculicola</taxon>
    </lineage>
</organism>
<evidence type="ECO:0000256" key="6">
    <source>
        <dbReference type="RuleBase" id="RU000461"/>
    </source>
</evidence>